<dbReference type="Proteomes" id="UP000744769">
    <property type="component" value="Unassembled WGS sequence"/>
</dbReference>
<dbReference type="Pfam" id="PF25209">
    <property type="entry name" value="Phage_capsid_4"/>
    <property type="match status" value="1"/>
</dbReference>
<accession>A0A967B0I1</accession>
<comment type="caution">
    <text evidence="1">The sequence shown here is derived from an EMBL/GenBank/DDBJ whole genome shotgun (WGS) entry which is preliminary data.</text>
</comment>
<proteinExistence type="predicted"/>
<evidence type="ECO:0008006" key="3">
    <source>
        <dbReference type="Google" id="ProtNLM"/>
    </source>
</evidence>
<organism evidence="1 2">
    <name type="scientific">Metallococcus carri</name>
    <dbReference type="NCBI Taxonomy" id="1656884"/>
    <lineage>
        <taxon>Bacteria</taxon>
        <taxon>Bacillati</taxon>
        <taxon>Actinomycetota</taxon>
        <taxon>Actinomycetes</taxon>
        <taxon>Micrococcales</taxon>
        <taxon>Dermacoccaceae</taxon>
        <taxon>Metallococcus</taxon>
    </lineage>
</organism>
<reference evidence="1" key="1">
    <citation type="submission" date="2020-03" db="EMBL/GenBank/DDBJ databases">
        <title>Draft sequencing of Calidifontibacter sp. DB0510.</title>
        <authorList>
            <person name="Kim D.-U."/>
        </authorList>
    </citation>
    <scope>NUCLEOTIDE SEQUENCE</scope>
    <source>
        <strain evidence="1">DB0510</strain>
    </source>
</reference>
<keyword evidence="2" id="KW-1185">Reference proteome</keyword>
<name>A0A967B0I1_9MICO</name>
<dbReference type="EMBL" id="JAAOIV010000005">
    <property type="protein sequence ID" value="NHN55779.1"/>
    <property type="molecule type" value="Genomic_DNA"/>
</dbReference>
<sequence length="313" mass="33266">MPTYTYPAAPAKVVDDALVVHRLLKSPTLISRRMQSLLKQRYIADAILTGRYSAVGGAIAFESDEPLGTNEEPREIVAGSEYPIVQLGGGALTTLPATSWGQDALVTYKSINRMRIDPVNRALNRLANQNVMKVDKVALGVVASVVPTFTNLSTPWDATVSADTVTGAIRRAADDIDLEGKGFVADQVVLDTRTYTNVMLSFVRAGYLPREAASQNPILTGSFPSIMGLTWLASPHALPGTVLVEDSSALGGMADEPTSDPGYTSAAGEGTAAVLVKSINEEVPERYRLRARRDTVPVVVEPGAGRKITGAGN</sequence>
<gene>
    <name evidence="1" type="ORF">G9U51_08315</name>
</gene>
<evidence type="ECO:0000313" key="2">
    <source>
        <dbReference type="Proteomes" id="UP000744769"/>
    </source>
</evidence>
<dbReference type="RefSeq" id="WP_166195915.1">
    <property type="nucleotide sequence ID" value="NZ_JAAOIV010000005.1"/>
</dbReference>
<evidence type="ECO:0000313" key="1">
    <source>
        <dbReference type="EMBL" id="NHN55779.1"/>
    </source>
</evidence>
<dbReference type="AlphaFoldDB" id="A0A967B0I1"/>
<protein>
    <recommendedName>
        <fullName evidence="3">Major capsid protein</fullName>
    </recommendedName>
</protein>